<evidence type="ECO:0000313" key="9">
    <source>
        <dbReference type="EMBL" id="AYO29817.1"/>
    </source>
</evidence>
<dbReference type="UniPathway" id="UPA00537">
    <property type="reaction ID" value="UER00594"/>
</dbReference>
<keyword evidence="6" id="KW-0067">ATP-binding</keyword>
<evidence type="ECO:0000313" key="10">
    <source>
        <dbReference type="Proteomes" id="UP000280960"/>
    </source>
</evidence>
<dbReference type="PROSITE" id="PS51733">
    <property type="entry name" value="BPL_LPL_CATALYTIC"/>
    <property type="match status" value="1"/>
</dbReference>
<sequence length="329" mass="38266">MQYINNESYDPYFNMALEEHTVKFLDPGEEYFILWQNRPAVIIGKNQNAIEEVNLKYTKEHGIAVVRRLSGGGAVYHDLGNINFTFVVNYRPEDFNSIERFARAVVRALDRFGVKSEFTGRNDITIDGKKISGNAQYLYKKRLLHHGTLLFDSDVTRLSEALNVKIDKISSKGVKSVKSRVTNIKEYLKQDISVKEFKELLAKYIFEVEDQPFREYQLTAQDLENINRLREDKYSTWEWNIGYSPEFDLTKSQRFDAGEVEVKLNVKDGMITAIKFYGDFLSMRDVAEVENLLTGCRYREEDIKKALSKVNLEEYFGKICLHDLLNLIL</sequence>
<dbReference type="EC" id="6.3.1.20" evidence="3"/>
<keyword evidence="5" id="KW-0547">Nucleotide-binding</keyword>
<dbReference type="InterPro" id="IPR019491">
    <property type="entry name" value="Lipoate_protein_ligase_C"/>
</dbReference>
<evidence type="ECO:0000256" key="1">
    <source>
        <dbReference type="ARBA" id="ARBA00005085"/>
    </source>
</evidence>
<dbReference type="GO" id="GO:0005737">
    <property type="term" value="C:cytoplasm"/>
    <property type="evidence" value="ECO:0007669"/>
    <property type="project" value="TreeGrafter"/>
</dbReference>
<evidence type="ECO:0000256" key="2">
    <source>
        <dbReference type="ARBA" id="ARBA00005124"/>
    </source>
</evidence>
<dbReference type="PANTHER" id="PTHR12561">
    <property type="entry name" value="LIPOATE-PROTEIN LIGASE"/>
    <property type="match status" value="1"/>
</dbReference>
<comment type="pathway">
    <text evidence="1">Protein modification; protein lipoylation via exogenous pathway; protein N(6)-(lipoyl)lysine from lipoate: step 2/2.</text>
</comment>
<feature type="domain" description="BPL/LPL catalytic" evidence="8">
    <location>
        <begin position="26"/>
        <end position="213"/>
    </location>
</feature>
<evidence type="ECO:0000256" key="7">
    <source>
        <dbReference type="ARBA" id="ARBA00048037"/>
    </source>
</evidence>
<dbReference type="SUPFAM" id="SSF55681">
    <property type="entry name" value="Class II aaRS and biotin synthetases"/>
    <property type="match status" value="1"/>
</dbReference>
<evidence type="ECO:0000259" key="8">
    <source>
        <dbReference type="PROSITE" id="PS51733"/>
    </source>
</evidence>
<dbReference type="Pfam" id="PF10437">
    <property type="entry name" value="Lip_prot_lig_C"/>
    <property type="match status" value="1"/>
</dbReference>
<dbReference type="FunFam" id="3.30.930.10:FF:000072">
    <property type="entry name" value="Lipoate--protein ligase"/>
    <property type="match status" value="1"/>
</dbReference>
<dbReference type="Pfam" id="PF21948">
    <property type="entry name" value="LplA-B_cat"/>
    <property type="match status" value="1"/>
</dbReference>
<dbReference type="InterPro" id="IPR004143">
    <property type="entry name" value="BPL_LPL_catalytic"/>
</dbReference>
<dbReference type="GO" id="GO:0016979">
    <property type="term" value="F:lipoate-protein ligase activity"/>
    <property type="evidence" value="ECO:0007669"/>
    <property type="project" value="UniProtKB-EC"/>
</dbReference>
<dbReference type="NCBIfam" id="TIGR00545">
    <property type="entry name" value="lipoyltrans"/>
    <property type="match status" value="1"/>
</dbReference>
<dbReference type="GO" id="GO:0017118">
    <property type="term" value="F:lipoyltransferase activity"/>
    <property type="evidence" value="ECO:0007669"/>
    <property type="project" value="TreeGrafter"/>
</dbReference>
<accession>A0A3G2R4G9</accession>
<evidence type="ECO:0000256" key="3">
    <source>
        <dbReference type="ARBA" id="ARBA00012367"/>
    </source>
</evidence>
<dbReference type="RefSeq" id="WP_122014172.1">
    <property type="nucleotide sequence ID" value="NZ_CP033169.1"/>
</dbReference>
<keyword evidence="10" id="KW-1185">Reference proteome</keyword>
<reference evidence="9 10" key="1">
    <citation type="submission" date="2018-10" db="EMBL/GenBank/DDBJ databases">
        <authorList>
            <person name="Zhang X."/>
        </authorList>
    </citation>
    <scope>NUCLEOTIDE SEQUENCE [LARGE SCALE GENOMIC DNA]</scope>
    <source>
        <strain evidence="9 10">SK-G1</strain>
    </source>
</reference>
<dbReference type="Gene3D" id="3.30.930.10">
    <property type="entry name" value="Bira Bifunctional Protein, Domain 2"/>
    <property type="match status" value="1"/>
</dbReference>
<proteinExistence type="predicted"/>
<dbReference type="PANTHER" id="PTHR12561:SF3">
    <property type="entry name" value="LIPOYLTRANSFERASE 1, MITOCHONDRIAL"/>
    <property type="match status" value="1"/>
</dbReference>
<comment type="catalytic activity">
    <reaction evidence="7">
        <text>L-lysyl-[lipoyl-carrier protein] + (R)-lipoate + ATP = N(6)-[(R)-lipoyl]-L-lysyl-[lipoyl-carrier protein] + AMP + diphosphate + H(+)</text>
        <dbReference type="Rhea" id="RHEA:49288"/>
        <dbReference type="Rhea" id="RHEA-COMP:10500"/>
        <dbReference type="Rhea" id="RHEA-COMP:10502"/>
        <dbReference type="ChEBI" id="CHEBI:15378"/>
        <dbReference type="ChEBI" id="CHEBI:29969"/>
        <dbReference type="ChEBI" id="CHEBI:30616"/>
        <dbReference type="ChEBI" id="CHEBI:33019"/>
        <dbReference type="ChEBI" id="CHEBI:83088"/>
        <dbReference type="ChEBI" id="CHEBI:83099"/>
        <dbReference type="ChEBI" id="CHEBI:456215"/>
        <dbReference type="EC" id="6.3.1.20"/>
    </reaction>
</comment>
<keyword evidence="4 9" id="KW-0436">Ligase</keyword>
<evidence type="ECO:0000256" key="5">
    <source>
        <dbReference type="ARBA" id="ARBA00022741"/>
    </source>
</evidence>
<dbReference type="Proteomes" id="UP000280960">
    <property type="component" value="Chromosome"/>
</dbReference>
<protein>
    <recommendedName>
        <fullName evidence="3">lipoate--protein ligase</fullName>
        <ecNumber evidence="3">6.3.1.20</ecNumber>
    </recommendedName>
</protein>
<dbReference type="InterPro" id="IPR004562">
    <property type="entry name" value="LipoylTrfase_LipoateP_Ligase"/>
</dbReference>
<dbReference type="SUPFAM" id="SSF82649">
    <property type="entry name" value="SufE/NifU"/>
    <property type="match status" value="1"/>
</dbReference>
<evidence type="ECO:0000256" key="4">
    <source>
        <dbReference type="ARBA" id="ARBA00022598"/>
    </source>
</evidence>
<dbReference type="InterPro" id="IPR045864">
    <property type="entry name" value="aa-tRNA-synth_II/BPL/LPL"/>
</dbReference>
<dbReference type="KEGG" id="bacg:D2962_03610"/>
<dbReference type="GO" id="GO:0009249">
    <property type="term" value="P:protein lipoylation"/>
    <property type="evidence" value="ECO:0007669"/>
    <property type="project" value="InterPro"/>
</dbReference>
<dbReference type="Gene3D" id="3.30.390.50">
    <property type="entry name" value="CO dehydrogenase flavoprotein, C-terminal domain"/>
    <property type="match status" value="1"/>
</dbReference>
<comment type="pathway">
    <text evidence="2">Protein modification; protein lipoylation via exogenous pathway; protein N(6)-(lipoyl)lysine from lipoate: step 1/2.</text>
</comment>
<dbReference type="CDD" id="cd16443">
    <property type="entry name" value="LplA"/>
    <property type="match status" value="1"/>
</dbReference>
<evidence type="ECO:0000256" key="6">
    <source>
        <dbReference type="ARBA" id="ARBA00022840"/>
    </source>
</evidence>
<name>A0A3G2R4G9_9FIRM</name>
<dbReference type="AlphaFoldDB" id="A0A3G2R4G9"/>
<dbReference type="GO" id="GO:0005524">
    <property type="term" value="F:ATP binding"/>
    <property type="evidence" value="ECO:0007669"/>
    <property type="project" value="UniProtKB-KW"/>
</dbReference>
<dbReference type="EMBL" id="CP033169">
    <property type="protein sequence ID" value="AYO29817.1"/>
    <property type="molecule type" value="Genomic_DNA"/>
</dbReference>
<gene>
    <name evidence="9" type="ORF">D2962_03610</name>
</gene>
<organism evidence="9 10">
    <name type="scientific">Biomaibacter acetigenes</name>
    <dbReference type="NCBI Taxonomy" id="2316383"/>
    <lineage>
        <taxon>Bacteria</taxon>
        <taxon>Bacillati</taxon>
        <taxon>Bacillota</taxon>
        <taxon>Clostridia</taxon>
        <taxon>Thermosediminibacterales</taxon>
        <taxon>Tepidanaerobacteraceae</taxon>
        <taxon>Biomaibacter</taxon>
    </lineage>
</organism>